<dbReference type="EMBL" id="VLLI01000002">
    <property type="protein sequence ID" value="TWJ03334.1"/>
    <property type="molecule type" value="Genomic_DNA"/>
</dbReference>
<evidence type="ECO:0000259" key="4">
    <source>
        <dbReference type="PROSITE" id="PS01124"/>
    </source>
</evidence>
<keyword evidence="6" id="KW-1185">Reference proteome</keyword>
<reference evidence="5 6" key="1">
    <citation type="submission" date="2019-07" db="EMBL/GenBank/DDBJ databases">
        <title>Genomic Encyclopedia of Archaeal and Bacterial Type Strains, Phase II (KMG-II): from individual species to whole genera.</title>
        <authorList>
            <person name="Goeker M."/>
        </authorList>
    </citation>
    <scope>NUCLEOTIDE SEQUENCE [LARGE SCALE GENOMIC DNA]</scope>
    <source>
        <strain evidence="5 6">ATCC BAA-1854</strain>
    </source>
</reference>
<dbReference type="InterPro" id="IPR018060">
    <property type="entry name" value="HTH_AraC"/>
</dbReference>
<dbReference type="Pfam" id="PF12833">
    <property type="entry name" value="HTH_18"/>
    <property type="match status" value="1"/>
</dbReference>
<dbReference type="InterPro" id="IPR014710">
    <property type="entry name" value="RmlC-like_jellyroll"/>
</dbReference>
<comment type="caution">
    <text evidence="5">The sequence shown here is derived from an EMBL/GenBank/DDBJ whole genome shotgun (WGS) entry which is preliminary data.</text>
</comment>
<keyword evidence="2" id="KW-0238">DNA-binding</keyword>
<protein>
    <submittedName>
        <fullName evidence="5">AraC-like protein</fullName>
    </submittedName>
</protein>
<name>A0A562UC01_9SPHI</name>
<dbReference type="GO" id="GO:0003700">
    <property type="term" value="F:DNA-binding transcription factor activity"/>
    <property type="evidence" value="ECO:0007669"/>
    <property type="project" value="InterPro"/>
</dbReference>
<evidence type="ECO:0000313" key="6">
    <source>
        <dbReference type="Proteomes" id="UP000317010"/>
    </source>
</evidence>
<proteinExistence type="predicted"/>
<evidence type="ECO:0000256" key="2">
    <source>
        <dbReference type="ARBA" id="ARBA00023125"/>
    </source>
</evidence>
<dbReference type="GO" id="GO:0043565">
    <property type="term" value="F:sequence-specific DNA binding"/>
    <property type="evidence" value="ECO:0007669"/>
    <property type="project" value="InterPro"/>
</dbReference>
<dbReference type="Gene3D" id="2.60.120.10">
    <property type="entry name" value="Jelly Rolls"/>
    <property type="match status" value="1"/>
</dbReference>
<dbReference type="SUPFAM" id="SSF46689">
    <property type="entry name" value="Homeodomain-like"/>
    <property type="match status" value="1"/>
</dbReference>
<gene>
    <name evidence="5" type="ORF">JN11_00872</name>
</gene>
<dbReference type="InterPro" id="IPR003313">
    <property type="entry name" value="AraC-bd"/>
</dbReference>
<accession>A0A562UC01</accession>
<dbReference type="InterPro" id="IPR009057">
    <property type="entry name" value="Homeodomain-like_sf"/>
</dbReference>
<evidence type="ECO:0000313" key="5">
    <source>
        <dbReference type="EMBL" id="TWJ03334.1"/>
    </source>
</evidence>
<dbReference type="InterPro" id="IPR037923">
    <property type="entry name" value="HTH-like"/>
</dbReference>
<keyword evidence="3" id="KW-0804">Transcription</keyword>
<dbReference type="PROSITE" id="PS01124">
    <property type="entry name" value="HTH_ARAC_FAMILY_2"/>
    <property type="match status" value="1"/>
</dbReference>
<dbReference type="Proteomes" id="UP000317010">
    <property type="component" value="Unassembled WGS sequence"/>
</dbReference>
<evidence type="ECO:0000256" key="3">
    <source>
        <dbReference type="ARBA" id="ARBA00023163"/>
    </source>
</evidence>
<dbReference type="PANTHER" id="PTHR43280:SF32">
    <property type="entry name" value="TRANSCRIPTIONAL REGULATORY PROTEIN"/>
    <property type="match status" value="1"/>
</dbReference>
<sequence length="302" mass="34217">MLEVNRHFCLTEEKASKPKLPVLLQKCSSMPDQISIKDKSEGAKHIKITPFRSGVRKTTPHKHNNYFEIVYLSAGKGQHLIDHQQYEVAPPVIFFIRREQIHGFDLHQDIEPTGFVLIVKKLFINNSFDGELKALFSKASNHTCLYLDKVDTIQQLFELLVKENETGSLPVIEGLLKALLAKILQAAQPTSKSVTTKKTDLYQHYLELLSTNKPVKNQVAHYAGLLNTTPQNLNAICRKAANQTAAGLLAEFIISEARRLLLYTHNTVAETAFALDFKDTSHFIKYFKRFTGLTPQAYRNIP</sequence>
<dbReference type="PANTHER" id="PTHR43280">
    <property type="entry name" value="ARAC-FAMILY TRANSCRIPTIONAL REGULATOR"/>
    <property type="match status" value="1"/>
</dbReference>
<dbReference type="Gene3D" id="1.10.10.60">
    <property type="entry name" value="Homeodomain-like"/>
    <property type="match status" value="1"/>
</dbReference>
<dbReference type="AlphaFoldDB" id="A0A562UC01"/>
<dbReference type="Pfam" id="PF02311">
    <property type="entry name" value="AraC_binding"/>
    <property type="match status" value="1"/>
</dbReference>
<organism evidence="5 6">
    <name type="scientific">Mucilaginibacter frigoritolerans</name>
    <dbReference type="NCBI Taxonomy" id="652788"/>
    <lineage>
        <taxon>Bacteria</taxon>
        <taxon>Pseudomonadati</taxon>
        <taxon>Bacteroidota</taxon>
        <taxon>Sphingobacteriia</taxon>
        <taxon>Sphingobacteriales</taxon>
        <taxon>Sphingobacteriaceae</taxon>
        <taxon>Mucilaginibacter</taxon>
    </lineage>
</organism>
<evidence type="ECO:0000256" key="1">
    <source>
        <dbReference type="ARBA" id="ARBA00023015"/>
    </source>
</evidence>
<dbReference type="SUPFAM" id="SSF51215">
    <property type="entry name" value="Regulatory protein AraC"/>
    <property type="match status" value="1"/>
</dbReference>
<dbReference type="SMART" id="SM00342">
    <property type="entry name" value="HTH_ARAC"/>
    <property type="match status" value="1"/>
</dbReference>
<feature type="domain" description="HTH araC/xylS-type" evidence="4">
    <location>
        <begin position="203"/>
        <end position="301"/>
    </location>
</feature>
<keyword evidence="1" id="KW-0805">Transcription regulation</keyword>